<dbReference type="InterPro" id="IPR032675">
    <property type="entry name" value="LRR_dom_sf"/>
</dbReference>
<dbReference type="Gene3D" id="3.80.10.10">
    <property type="entry name" value="Ribonuclease Inhibitor"/>
    <property type="match status" value="1"/>
</dbReference>
<reference evidence="1" key="1">
    <citation type="submission" date="2023-06" db="EMBL/GenBank/DDBJ databases">
        <authorList>
            <consortium name="Lawrence Berkeley National Laboratory"/>
            <person name="Ahrendt S."/>
            <person name="Sahu N."/>
            <person name="Indic B."/>
            <person name="Wong-Bajracharya J."/>
            <person name="Merenyi Z."/>
            <person name="Ke H.-M."/>
            <person name="Monk M."/>
            <person name="Kocsube S."/>
            <person name="Drula E."/>
            <person name="Lipzen A."/>
            <person name="Balint B."/>
            <person name="Henrissat B."/>
            <person name="Andreopoulos B."/>
            <person name="Martin F.M."/>
            <person name="Harder C.B."/>
            <person name="Rigling D."/>
            <person name="Ford K.L."/>
            <person name="Foster G.D."/>
            <person name="Pangilinan J."/>
            <person name="Papanicolaou A."/>
            <person name="Barry K."/>
            <person name="LaButti K."/>
            <person name="Viragh M."/>
            <person name="Koriabine M."/>
            <person name="Yan M."/>
            <person name="Riley R."/>
            <person name="Champramary S."/>
            <person name="Plett K.L."/>
            <person name="Tsai I.J."/>
            <person name="Slot J."/>
            <person name="Sipos G."/>
            <person name="Plett J."/>
            <person name="Nagy L.G."/>
            <person name="Grigoriev I.V."/>
        </authorList>
    </citation>
    <scope>NUCLEOTIDE SEQUENCE</scope>
    <source>
        <strain evidence="1">CCBAS 213</strain>
    </source>
</reference>
<dbReference type="RefSeq" id="XP_060324129.1">
    <property type="nucleotide sequence ID" value="XM_060474594.1"/>
</dbReference>
<dbReference type="Proteomes" id="UP001175211">
    <property type="component" value="Unassembled WGS sequence"/>
</dbReference>
<protein>
    <recommendedName>
        <fullName evidence="3">F-box domain-containing protein</fullName>
    </recommendedName>
</protein>
<accession>A0AA39JFF5</accession>
<keyword evidence="2" id="KW-1185">Reference proteome</keyword>
<organism evidence="1 2">
    <name type="scientific">Armillaria tabescens</name>
    <name type="common">Ringless honey mushroom</name>
    <name type="synonym">Agaricus tabescens</name>
    <dbReference type="NCBI Taxonomy" id="1929756"/>
    <lineage>
        <taxon>Eukaryota</taxon>
        <taxon>Fungi</taxon>
        <taxon>Dikarya</taxon>
        <taxon>Basidiomycota</taxon>
        <taxon>Agaricomycotina</taxon>
        <taxon>Agaricomycetes</taxon>
        <taxon>Agaricomycetidae</taxon>
        <taxon>Agaricales</taxon>
        <taxon>Marasmiineae</taxon>
        <taxon>Physalacriaceae</taxon>
        <taxon>Desarmillaria</taxon>
    </lineage>
</organism>
<dbReference type="EMBL" id="JAUEPS010000067">
    <property type="protein sequence ID" value="KAK0441790.1"/>
    <property type="molecule type" value="Genomic_DNA"/>
</dbReference>
<dbReference type="GeneID" id="85358142"/>
<evidence type="ECO:0008006" key="3">
    <source>
        <dbReference type="Google" id="ProtNLM"/>
    </source>
</evidence>
<name>A0AA39JFF5_ARMTA</name>
<evidence type="ECO:0000313" key="1">
    <source>
        <dbReference type="EMBL" id="KAK0441790.1"/>
    </source>
</evidence>
<proteinExistence type="predicted"/>
<comment type="caution">
    <text evidence="1">The sequence shown here is derived from an EMBL/GenBank/DDBJ whole genome shotgun (WGS) entry which is preliminary data.</text>
</comment>
<sequence>MLKNGALSSVLNTVLSRSQTHKLDITIDFDFTCDQNDSVLELQGNVWAALTAYAERWKKLNLSLSQFDMSELLGLRSRLSSLKECVLHCYEMGPRWESMIDAFQHSPELTHMDLQGMAPNTFVPFTAPNLESFKYRVEICDGEEWNDGDGIPLEYFFNIIRNSPNLVALDVICEYSSYDTVSPRIVKPLLSKLAVNNTAFLRSLLVPALKEATLTTDFYDSERGQPGSPTDFLADFHDLLVESRCSTLSCLAISINLLNQHLLSILQLTPALISFKLHQYTWKDQYDVVMQEFVVQLTNAEAFLPRLEEIDLNLPICRGVDI</sequence>
<evidence type="ECO:0000313" key="2">
    <source>
        <dbReference type="Proteomes" id="UP001175211"/>
    </source>
</evidence>
<dbReference type="AlphaFoldDB" id="A0AA39JFF5"/>
<gene>
    <name evidence="1" type="ORF">EV420DRAFT_1579571</name>
</gene>
<dbReference type="SUPFAM" id="SSF52047">
    <property type="entry name" value="RNI-like"/>
    <property type="match status" value="1"/>
</dbReference>